<evidence type="ECO:0000313" key="1">
    <source>
        <dbReference type="EMBL" id="RLL17013.1"/>
    </source>
</evidence>
<reference evidence="1 2" key="1">
    <citation type="submission" date="2018-09" db="EMBL/GenBank/DDBJ databases">
        <title>The draft genome of Acinetobacter sp. strains.</title>
        <authorList>
            <person name="Qin J."/>
            <person name="Feng Y."/>
            <person name="Zong Z."/>
        </authorList>
    </citation>
    <scope>NUCLEOTIDE SEQUENCE [LARGE SCALE GENOMIC DNA]</scope>
    <source>
        <strain evidence="1 2">WCHAc060005</strain>
    </source>
</reference>
<sequence>MYEVKNAVAALREQAGLTVYELSKRCGFISNNRVSSTHVKRAEQGYQVKIETALLIYTELKRAGVCEKLEDVFWLETANQTANDTK</sequence>
<evidence type="ECO:0000313" key="2">
    <source>
        <dbReference type="Proteomes" id="UP000280271"/>
    </source>
</evidence>
<comment type="caution">
    <text evidence="1">The sequence shown here is derived from an EMBL/GenBank/DDBJ whole genome shotgun (WGS) entry which is preliminary data.</text>
</comment>
<name>A0ABX9TRV8_9GAMM</name>
<proteinExistence type="predicted"/>
<gene>
    <name evidence="1" type="ORF">D9K81_17560</name>
</gene>
<organism evidence="1 2">
    <name type="scientific">Acinetobacter chengduensis</name>
    <dbReference type="NCBI Taxonomy" id="2420890"/>
    <lineage>
        <taxon>Bacteria</taxon>
        <taxon>Pseudomonadati</taxon>
        <taxon>Pseudomonadota</taxon>
        <taxon>Gammaproteobacteria</taxon>
        <taxon>Moraxellales</taxon>
        <taxon>Moraxellaceae</taxon>
        <taxon>Acinetobacter</taxon>
    </lineage>
</organism>
<protein>
    <submittedName>
        <fullName evidence="1">Transcriptional regulator</fullName>
    </submittedName>
</protein>
<keyword evidence="2" id="KW-1185">Reference proteome</keyword>
<accession>A0ABX9TRV8</accession>
<dbReference type="RefSeq" id="WP_121523946.1">
    <property type="nucleotide sequence ID" value="NZ_RCHC01000038.1"/>
</dbReference>
<dbReference type="InterPro" id="IPR010982">
    <property type="entry name" value="Lambda_DNA-bd_dom_sf"/>
</dbReference>
<dbReference type="EMBL" id="RCHC01000038">
    <property type="protein sequence ID" value="RLL17013.1"/>
    <property type="molecule type" value="Genomic_DNA"/>
</dbReference>
<dbReference type="Proteomes" id="UP000280271">
    <property type="component" value="Unassembled WGS sequence"/>
</dbReference>
<dbReference type="Gene3D" id="1.10.260.40">
    <property type="entry name" value="lambda repressor-like DNA-binding domains"/>
    <property type="match status" value="1"/>
</dbReference>